<dbReference type="RefSeq" id="WP_126308041.1">
    <property type="nucleotide sequence ID" value="NZ_AP018449.1"/>
</dbReference>
<dbReference type="KEGG" id="mana:MAMMFC1_01645"/>
<dbReference type="EMBL" id="AP018449">
    <property type="protein sequence ID" value="BBB90978.1"/>
    <property type="molecule type" value="Genomic_DNA"/>
</dbReference>
<dbReference type="EMBL" id="AP018449">
    <property type="protein sequence ID" value="BBB92244.1"/>
    <property type="molecule type" value="Genomic_DNA"/>
</dbReference>
<dbReference type="Proteomes" id="UP000276437">
    <property type="component" value="Chromosome"/>
</dbReference>
<accession>A0A348AME6</accession>
<name>A0A348AME6_9FIRM</name>
<gene>
    <name evidence="1" type="ORF">MAMMFC1_01645</name>
    <name evidence="2" type="ORF">MAMMFC1_02929</name>
</gene>
<dbReference type="AlphaFoldDB" id="A0A348AME6"/>
<sequence length="106" mass="11817">MKTNNRKTFTDVEKAALLKSYHDSGKTKKAWCKETGVGLSTLHRWLRPDKSPISPQLLPNWISVILTAPVPSKDLEIHVGKCTIPIDRQTDLNLLAGVLKVLVEVC</sequence>
<organism evidence="2 3">
    <name type="scientific">Methylomusa anaerophila</name>
    <dbReference type="NCBI Taxonomy" id="1930071"/>
    <lineage>
        <taxon>Bacteria</taxon>
        <taxon>Bacillati</taxon>
        <taxon>Bacillota</taxon>
        <taxon>Negativicutes</taxon>
        <taxon>Selenomonadales</taxon>
        <taxon>Sporomusaceae</taxon>
        <taxon>Methylomusa</taxon>
    </lineage>
</organism>
<protein>
    <recommendedName>
        <fullName evidence="4">Transposase</fullName>
    </recommendedName>
</protein>
<keyword evidence="3" id="KW-1185">Reference proteome</keyword>
<reference evidence="2 3" key="1">
    <citation type="journal article" date="2018" name="Int. J. Syst. Evol. Microbiol.">
        <title>Methylomusa anaerophila gen. nov., sp. nov., an anaerobic methanol-utilizing bacterium isolated from a microbial fuel cell.</title>
        <authorList>
            <person name="Amano N."/>
            <person name="Yamamuro A."/>
            <person name="Miyahara M."/>
            <person name="Kouzuma A."/>
            <person name="Abe T."/>
            <person name="Watanabe K."/>
        </authorList>
    </citation>
    <scope>NUCLEOTIDE SEQUENCE [LARGE SCALE GENOMIC DNA]</scope>
    <source>
        <strain evidence="2 3">MMFC1</strain>
    </source>
</reference>
<evidence type="ECO:0000313" key="3">
    <source>
        <dbReference type="Proteomes" id="UP000276437"/>
    </source>
</evidence>
<evidence type="ECO:0000313" key="2">
    <source>
        <dbReference type="EMBL" id="BBB92244.1"/>
    </source>
</evidence>
<dbReference type="KEGG" id="mana:MAMMFC1_02929"/>
<evidence type="ECO:0000313" key="1">
    <source>
        <dbReference type="EMBL" id="BBB90978.1"/>
    </source>
</evidence>
<dbReference type="NCBIfam" id="NF047593">
    <property type="entry name" value="IS66_ISAeme5_TnpA"/>
    <property type="match status" value="1"/>
</dbReference>
<evidence type="ECO:0008006" key="4">
    <source>
        <dbReference type="Google" id="ProtNLM"/>
    </source>
</evidence>
<dbReference type="OrthoDB" id="9808061at2"/>
<proteinExistence type="predicted"/>